<dbReference type="AlphaFoldDB" id="A0A804NKW3"/>
<keyword evidence="3" id="KW-1185">Reference proteome</keyword>
<organism evidence="2 3">
    <name type="scientific">Zea mays</name>
    <name type="common">Maize</name>
    <dbReference type="NCBI Taxonomy" id="4577"/>
    <lineage>
        <taxon>Eukaryota</taxon>
        <taxon>Viridiplantae</taxon>
        <taxon>Streptophyta</taxon>
        <taxon>Embryophyta</taxon>
        <taxon>Tracheophyta</taxon>
        <taxon>Spermatophyta</taxon>
        <taxon>Magnoliopsida</taxon>
        <taxon>Liliopsida</taxon>
        <taxon>Poales</taxon>
        <taxon>Poaceae</taxon>
        <taxon>PACMAD clade</taxon>
        <taxon>Panicoideae</taxon>
        <taxon>Andropogonodae</taxon>
        <taxon>Andropogoneae</taxon>
        <taxon>Tripsacinae</taxon>
        <taxon>Zea</taxon>
    </lineage>
</organism>
<evidence type="ECO:0000313" key="3">
    <source>
        <dbReference type="Proteomes" id="UP000007305"/>
    </source>
</evidence>
<reference evidence="2" key="2">
    <citation type="submission" date="2019-07" db="EMBL/GenBank/DDBJ databases">
        <authorList>
            <person name="Seetharam A."/>
            <person name="Woodhouse M."/>
            <person name="Cannon E."/>
        </authorList>
    </citation>
    <scope>NUCLEOTIDE SEQUENCE [LARGE SCALE GENOMIC DNA]</scope>
    <source>
        <strain evidence="2">cv. B73</strain>
    </source>
</reference>
<keyword evidence="1" id="KW-0732">Signal</keyword>
<feature type="chain" id="PRO_5032388183" description="Protease Do-like 14" evidence="1">
    <location>
        <begin position="19"/>
        <end position="262"/>
    </location>
</feature>
<dbReference type="PANTHER" id="PTHR22939:SF125">
    <property type="entry name" value="PROTEASE DO-LIKE 14-RELATED"/>
    <property type="match status" value="1"/>
</dbReference>
<dbReference type="Gene3D" id="2.40.10.10">
    <property type="entry name" value="Trypsin-like serine proteases"/>
    <property type="match status" value="1"/>
</dbReference>
<evidence type="ECO:0000256" key="1">
    <source>
        <dbReference type="SAM" id="SignalP"/>
    </source>
</evidence>
<evidence type="ECO:0008006" key="4">
    <source>
        <dbReference type="Google" id="ProtNLM"/>
    </source>
</evidence>
<protein>
    <recommendedName>
        <fullName evidence="4">Protease Do-like 14</fullName>
    </recommendedName>
</protein>
<gene>
    <name evidence="2" type="primary">LOC100277723</name>
</gene>
<name>A0A804NKW3_MAIZE</name>
<dbReference type="InterPro" id="IPR009003">
    <property type="entry name" value="Peptidase_S1_PA"/>
</dbReference>
<reference evidence="3" key="1">
    <citation type="journal article" date="2009" name="Science">
        <title>The B73 maize genome: complexity, diversity, and dynamics.</title>
        <authorList>
            <person name="Schnable P.S."/>
            <person name="Ware D."/>
            <person name="Fulton R.S."/>
            <person name="Stein J.C."/>
            <person name="Wei F."/>
            <person name="Pasternak S."/>
            <person name="Liang C."/>
            <person name="Zhang J."/>
            <person name="Fulton L."/>
            <person name="Graves T.A."/>
            <person name="Minx P."/>
            <person name="Reily A.D."/>
            <person name="Courtney L."/>
            <person name="Kruchowski S.S."/>
            <person name="Tomlinson C."/>
            <person name="Strong C."/>
            <person name="Delehaunty K."/>
            <person name="Fronick C."/>
            <person name="Courtney B."/>
            <person name="Rock S.M."/>
            <person name="Belter E."/>
            <person name="Du F."/>
            <person name="Kim K."/>
            <person name="Abbott R.M."/>
            <person name="Cotton M."/>
            <person name="Levy A."/>
            <person name="Marchetto P."/>
            <person name="Ochoa K."/>
            <person name="Jackson S.M."/>
            <person name="Gillam B."/>
            <person name="Chen W."/>
            <person name="Yan L."/>
            <person name="Higginbotham J."/>
            <person name="Cardenas M."/>
            <person name="Waligorski J."/>
            <person name="Applebaum E."/>
            <person name="Phelps L."/>
            <person name="Falcone J."/>
            <person name="Kanchi K."/>
            <person name="Thane T."/>
            <person name="Scimone A."/>
            <person name="Thane N."/>
            <person name="Henke J."/>
            <person name="Wang T."/>
            <person name="Ruppert J."/>
            <person name="Shah N."/>
            <person name="Rotter K."/>
            <person name="Hodges J."/>
            <person name="Ingenthron E."/>
            <person name="Cordes M."/>
            <person name="Kohlberg S."/>
            <person name="Sgro J."/>
            <person name="Delgado B."/>
            <person name="Mead K."/>
            <person name="Chinwalla A."/>
            <person name="Leonard S."/>
            <person name="Crouse K."/>
            <person name="Collura K."/>
            <person name="Kudrna D."/>
            <person name="Currie J."/>
            <person name="He R."/>
            <person name="Angelova A."/>
            <person name="Rajasekar S."/>
            <person name="Mueller T."/>
            <person name="Lomeli R."/>
            <person name="Scara G."/>
            <person name="Ko A."/>
            <person name="Delaney K."/>
            <person name="Wissotski M."/>
            <person name="Lopez G."/>
            <person name="Campos D."/>
            <person name="Braidotti M."/>
            <person name="Ashley E."/>
            <person name="Golser W."/>
            <person name="Kim H."/>
            <person name="Lee S."/>
            <person name="Lin J."/>
            <person name="Dujmic Z."/>
            <person name="Kim W."/>
            <person name="Talag J."/>
            <person name="Zuccolo A."/>
            <person name="Fan C."/>
            <person name="Sebastian A."/>
            <person name="Kramer M."/>
            <person name="Spiegel L."/>
            <person name="Nascimento L."/>
            <person name="Zutavern T."/>
            <person name="Miller B."/>
            <person name="Ambroise C."/>
            <person name="Muller S."/>
            <person name="Spooner W."/>
            <person name="Narechania A."/>
            <person name="Ren L."/>
            <person name="Wei S."/>
            <person name="Kumari S."/>
            <person name="Faga B."/>
            <person name="Levy M.J."/>
            <person name="McMahan L."/>
            <person name="Van Buren P."/>
            <person name="Vaughn M.W."/>
            <person name="Ying K."/>
            <person name="Yeh C.-T."/>
            <person name="Emrich S.J."/>
            <person name="Jia Y."/>
            <person name="Kalyanaraman A."/>
            <person name="Hsia A.-P."/>
            <person name="Barbazuk W.B."/>
            <person name="Baucom R.S."/>
            <person name="Brutnell T.P."/>
            <person name="Carpita N.C."/>
            <person name="Chaparro C."/>
            <person name="Chia J.-M."/>
            <person name="Deragon J.-M."/>
            <person name="Estill J.C."/>
            <person name="Fu Y."/>
            <person name="Jeddeloh J.A."/>
            <person name="Han Y."/>
            <person name="Lee H."/>
            <person name="Li P."/>
            <person name="Lisch D.R."/>
            <person name="Liu S."/>
            <person name="Liu Z."/>
            <person name="Nagel D.H."/>
            <person name="McCann M.C."/>
            <person name="SanMiguel P."/>
            <person name="Myers A.M."/>
            <person name="Nettleton D."/>
            <person name="Nguyen J."/>
            <person name="Penning B.W."/>
            <person name="Ponnala L."/>
            <person name="Schneider K.L."/>
            <person name="Schwartz D.C."/>
            <person name="Sharma A."/>
            <person name="Soderlund C."/>
            <person name="Springer N.M."/>
            <person name="Sun Q."/>
            <person name="Wang H."/>
            <person name="Waterman M."/>
            <person name="Westerman R."/>
            <person name="Wolfgruber T.K."/>
            <person name="Yang L."/>
            <person name="Yu Y."/>
            <person name="Zhang L."/>
            <person name="Zhou S."/>
            <person name="Zhu Q."/>
            <person name="Bennetzen J.L."/>
            <person name="Dawe R.K."/>
            <person name="Jiang J."/>
            <person name="Jiang N."/>
            <person name="Presting G.G."/>
            <person name="Wessler S.R."/>
            <person name="Aluru S."/>
            <person name="Martienssen R.A."/>
            <person name="Clifton S.W."/>
            <person name="McCombie W.R."/>
            <person name="Wing R.A."/>
            <person name="Wilson R.K."/>
        </authorList>
    </citation>
    <scope>NUCLEOTIDE SEQUENCE [LARGE SCALE GENOMIC DNA]</scope>
    <source>
        <strain evidence="3">cv. B73</strain>
    </source>
</reference>
<reference evidence="2" key="3">
    <citation type="submission" date="2021-05" db="UniProtKB">
        <authorList>
            <consortium name="EnsemblPlants"/>
        </authorList>
    </citation>
    <scope>IDENTIFICATION</scope>
    <source>
        <strain evidence="2">cv. B73</strain>
    </source>
</reference>
<accession>A0A804NKW3</accession>
<dbReference type="EnsemblPlants" id="Zm00001eb168260_T005">
    <property type="protein sequence ID" value="Zm00001eb168260_P005"/>
    <property type="gene ID" value="Zm00001eb168260"/>
</dbReference>
<dbReference type="SUPFAM" id="SSF50494">
    <property type="entry name" value="Trypsin-like serine proteases"/>
    <property type="match status" value="1"/>
</dbReference>
<dbReference type="Pfam" id="PF13365">
    <property type="entry name" value="Trypsin_2"/>
    <property type="match status" value="1"/>
</dbReference>
<dbReference type="OrthoDB" id="4217619at2759"/>
<feature type="signal peptide" evidence="1">
    <location>
        <begin position="1"/>
        <end position="18"/>
    </location>
</feature>
<dbReference type="InterPro" id="IPR043504">
    <property type="entry name" value="Peptidase_S1_PA_chymotrypsin"/>
</dbReference>
<sequence>MLLRVGRRAALLLAATAAFSRLRDPDTAVYVSASPPQPPRQAFSSSAAAEGLRSGTCLFSPYLLPYPFQGFPVLNTFTSASVSPANNGDQGSDGSSGDPRCCPACLGRNSIAKAASAVGPAVVNISSMHDMHGWVNEQSIGSGTIIDPDGTILTCAHVVADFQSTKAIVRRKVSVTLQDGREFEGLDHHLNFSQVTGLLLWAVHFLFRTQLQLVLSAVLTGKAVIWVLEDYEGSIFKQIVLLIREILEDLLLTLMVRLLELM</sequence>
<dbReference type="Gramene" id="Zm00001eb168260_T005">
    <property type="protein sequence ID" value="Zm00001eb168260_P005"/>
    <property type="gene ID" value="Zm00001eb168260"/>
</dbReference>
<evidence type="ECO:0000313" key="2">
    <source>
        <dbReference type="EnsemblPlants" id="Zm00001eb168260_P005"/>
    </source>
</evidence>
<proteinExistence type="predicted"/>
<dbReference type="PANTHER" id="PTHR22939">
    <property type="entry name" value="SERINE PROTEASE FAMILY S1C HTRA-RELATED"/>
    <property type="match status" value="1"/>
</dbReference>
<dbReference type="Proteomes" id="UP000007305">
    <property type="component" value="Chromosome 4"/>
</dbReference>